<dbReference type="InterPro" id="IPR042206">
    <property type="entry name" value="CRISPR-assoc_Cas1_C"/>
</dbReference>
<evidence type="ECO:0000256" key="5">
    <source>
        <dbReference type="ARBA" id="ARBA00022842"/>
    </source>
</evidence>
<keyword evidence="5 10" id="KW-0460">Magnesium</keyword>
<dbReference type="HAMAP" id="MF_01470">
    <property type="entry name" value="Cas1"/>
    <property type="match status" value="1"/>
</dbReference>
<evidence type="ECO:0000256" key="10">
    <source>
        <dbReference type="HAMAP-Rule" id="MF_01470"/>
    </source>
</evidence>
<keyword evidence="6 10" id="KW-0051">Antiviral defense</keyword>
<proteinExistence type="inferred from homology"/>
<evidence type="ECO:0000256" key="2">
    <source>
        <dbReference type="ARBA" id="ARBA00022723"/>
    </source>
</evidence>
<dbReference type="PANTHER" id="PTHR34353:SF2">
    <property type="entry name" value="CRISPR-ASSOCIATED ENDONUCLEASE CAS1 1"/>
    <property type="match status" value="1"/>
</dbReference>
<dbReference type="NCBIfam" id="TIGR00287">
    <property type="entry name" value="cas1"/>
    <property type="match status" value="1"/>
</dbReference>
<organism evidence="11 12">
    <name type="scientific">Segatella copri</name>
    <dbReference type="NCBI Taxonomy" id="165179"/>
    <lineage>
        <taxon>Bacteria</taxon>
        <taxon>Pseudomonadati</taxon>
        <taxon>Bacteroidota</taxon>
        <taxon>Bacteroidia</taxon>
        <taxon>Bacteroidales</taxon>
        <taxon>Prevotellaceae</taxon>
        <taxon>Segatella</taxon>
    </lineage>
</organism>
<dbReference type="GO" id="GO:0043571">
    <property type="term" value="P:maintenance of CRISPR repeat elements"/>
    <property type="evidence" value="ECO:0007669"/>
    <property type="project" value="UniProtKB-UniRule"/>
</dbReference>
<keyword evidence="4 10" id="KW-0378">Hydrolase</keyword>
<feature type="binding site" evidence="10">
    <location>
        <position position="148"/>
    </location>
    <ligand>
        <name>Mn(2+)</name>
        <dbReference type="ChEBI" id="CHEBI:29035"/>
    </ligand>
</feature>
<dbReference type="GO" id="GO:0016787">
    <property type="term" value="F:hydrolase activity"/>
    <property type="evidence" value="ECO:0007669"/>
    <property type="project" value="UniProtKB-KW"/>
</dbReference>
<dbReference type="PANTHER" id="PTHR34353">
    <property type="entry name" value="CRISPR-ASSOCIATED ENDONUCLEASE CAS1 1"/>
    <property type="match status" value="1"/>
</dbReference>
<comment type="cofactor">
    <cofactor evidence="10">
        <name>Mg(2+)</name>
        <dbReference type="ChEBI" id="CHEBI:18420"/>
    </cofactor>
    <cofactor evidence="10">
        <name>Mn(2+)</name>
        <dbReference type="ChEBI" id="CHEBI:29035"/>
    </cofactor>
</comment>
<name>A0A5P0VXQ7_9BACT</name>
<evidence type="ECO:0000256" key="8">
    <source>
        <dbReference type="ARBA" id="ARBA00023211"/>
    </source>
</evidence>
<comment type="caution">
    <text evidence="11">The sequence shown here is derived from an EMBL/GenBank/DDBJ whole genome shotgun (WGS) entry which is preliminary data.</text>
</comment>
<dbReference type="AlphaFoldDB" id="A0A5P0VXQ7"/>
<dbReference type="Gene3D" id="1.20.120.920">
    <property type="entry name" value="CRISPR-associated endonuclease Cas1, C-terminal domain"/>
    <property type="match status" value="1"/>
</dbReference>
<keyword evidence="7 10" id="KW-0238">DNA-binding</keyword>
<evidence type="ECO:0000313" key="12">
    <source>
        <dbReference type="Proteomes" id="UP000358159"/>
    </source>
</evidence>
<keyword evidence="8 10" id="KW-0464">Manganese</keyword>
<evidence type="ECO:0000256" key="4">
    <source>
        <dbReference type="ARBA" id="ARBA00022801"/>
    </source>
</evidence>
<dbReference type="NCBIfam" id="TIGR03639">
    <property type="entry name" value="cas1_NMENI"/>
    <property type="match status" value="1"/>
</dbReference>
<keyword evidence="3 10" id="KW-0255">Endonuclease</keyword>
<dbReference type="GO" id="GO:0003677">
    <property type="term" value="F:DNA binding"/>
    <property type="evidence" value="ECO:0007669"/>
    <property type="project" value="UniProtKB-KW"/>
</dbReference>
<evidence type="ECO:0000256" key="1">
    <source>
        <dbReference type="ARBA" id="ARBA00022722"/>
    </source>
</evidence>
<reference evidence="11 12" key="1">
    <citation type="submission" date="2019-09" db="EMBL/GenBank/DDBJ databases">
        <title>Distinct polysaccharide growth profiles of human intestinal Prevotella copri isolates.</title>
        <authorList>
            <person name="Fehlner-Peach H."/>
            <person name="Magnabosco C."/>
            <person name="Raghavan V."/>
            <person name="Scher J.U."/>
            <person name="Tett A."/>
            <person name="Cox L.M."/>
            <person name="Gottsegen C."/>
            <person name="Watters A."/>
            <person name="Wiltshire- Gordon J.D."/>
            <person name="Segata N."/>
            <person name="Bonneau R."/>
            <person name="Littman D.R."/>
        </authorList>
    </citation>
    <scope>NUCLEOTIDE SEQUENCE [LARGE SCALE GENOMIC DNA]</scope>
    <source>
        <strain evidence="11 12">BVe41219</strain>
    </source>
</reference>
<dbReference type="Proteomes" id="UP000358159">
    <property type="component" value="Unassembled WGS sequence"/>
</dbReference>
<comment type="function">
    <text evidence="10">CRISPR (clustered regularly interspaced short palindromic repeat), is an adaptive immune system that provides protection against mobile genetic elements (viruses, transposable elements and conjugative plasmids). CRISPR clusters contain spacers, sequences complementary to antecedent mobile elements, and target invading nucleic acids. CRISPR clusters are transcribed and processed into CRISPR RNA (crRNA). Acts as a dsDNA endonuclease. Involved in the integration of spacer DNA into the CRISPR cassette.</text>
</comment>
<dbReference type="InterPro" id="IPR019855">
    <property type="entry name" value="CRISPR-assoc_Cas1_NMENI"/>
</dbReference>
<dbReference type="InterPro" id="IPR050646">
    <property type="entry name" value="Cas1"/>
</dbReference>
<evidence type="ECO:0000256" key="3">
    <source>
        <dbReference type="ARBA" id="ARBA00022759"/>
    </source>
</evidence>
<comment type="similarity">
    <text evidence="10">Belongs to the CRISPR-associated endonuclease Cas1 family.</text>
</comment>
<evidence type="ECO:0000256" key="6">
    <source>
        <dbReference type="ARBA" id="ARBA00023118"/>
    </source>
</evidence>
<keyword evidence="2 10" id="KW-0479">Metal-binding</keyword>
<dbReference type="GO" id="GO:0046872">
    <property type="term" value="F:metal ion binding"/>
    <property type="evidence" value="ECO:0007669"/>
    <property type="project" value="UniProtKB-UniRule"/>
</dbReference>
<accession>A0A5P0VXQ7</accession>
<evidence type="ECO:0000313" key="11">
    <source>
        <dbReference type="EMBL" id="MQO54563.1"/>
    </source>
</evidence>
<feature type="binding site" evidence="10">
    <location>
        <position position="220"/>
    </location>
    <ligand>
        <name>Mn(2+)</name>
        <dbReference type="ChEBI" id="CHEBI:29035"/>
    </ligand>
</feature>
<dbReference type="Pfam" id="PF01867">
    <property type="entry name" value="Cas_Cas1"/>
    <property type="match status" value="1"/>
</dbReference>
<sequence>MIKQTLFFSTPVCLSLKNCQIVISWKDSDDKVTRPIEDIGCVVLENQMINITLPLLNELVKNNVAVILCDNKMMPTSMLQSLDANTTQAESLKFQLAVSEPMKKQAWKQIIESKIANQSAVLGLAGKKKDILKPYYNNVKSGDSDNREGLAAKVYWNSLFGNSFKRERDGCPPNALLNYGYAILRAAVARALLGSGLLPNLGIFHKSRYNAFPLADDVMEPYRPFVDEIVYRLYGKGISELNKESKPEIMRMLNCDVNIGKVKRPLQIALTITTASLVKYYSGEIKKLSLPIMT</sequence>
<dbReference type="RefSeq" id="WP_153088067.1">
    <property type="nucleotide sequence ID" value="NZ_JAHRGK010000025.1"/>
</dbReference>
<dbReference type="InterPro" id="IPR002729">
    <property type="entry name" value="CRISPR-assoc_Cas1"/>
</dbReference>
<evidence type="ECO:0000256" key="7">
    <source>
        <dbReference type="ARBA" id="ARBA00023125"/>
    </source>
</evidence>
<dbReference type="GO" id="GO:0004520">
    <property type="term" value="F:DNA endonuclease activity"/>
    <property type="evidence" value="ECO:0007669"/>
    <property type="project" value="InterPro"/>
</dbReference>
<gene>
    <name evidence="10 11" type="primary">cas1</name>
    <name evidence="11" type="ORF">F7D42_02330</name>
</gene>
<protein>
    <recommendedName>
        <fullName evidence="10">CRISPR-associated endonuclease Cas1</fullName>
        <ecNumber evidence="10">3.1.-.-</ecNumber>
    </recommendedName>
</protein>
<feature type="binding site" evidence="10">
    <location>
        <position position="205"/>
    </location>
    <ligand>
        <name>Mn(2+)</name>
        <dbReference type="ChEBI" id="CHEBI:29035"/>
    </ligand>
</feature>
<keyword evidence="1 10" id="KW-0540">Nuclease</keyword>
<dbReference type="EC" id="3.1.-.-" evidence="10"/>
<dbReference type="GO" id="GO:0051607">
    <property type="term" value="P:defense response to virus"/>
    <property type="evidence" value="ECO:0007669"/>
    <property type="project" value="UniProtKB-UniRule"/>
</dbReference>
<evidence type="ECO:0000256" key="9">
    <source>
        <dbReference type="ARBA" id="ARBA00038592"/>
    </source>
</evidence>
<dbReference type="EMBL" id="VZAZ01000009">
    <property type="protein sequence ID" value="MQO54563.1"/>
    <property type="molecule type" value="Genomic_DNA"/>
</dbReference>
<comment type="subunit">
    <text evidence="9 10">Homodimer, forms a heterotetramer with a Cas2 homodimer.</text>
</comment>